<dbReference type="Proteomes" id="UP001293593">
    <property type="component" value="Unassembled WGS sequence"/>
</dbReference>
<comment type="caution">
    <text evidence="1">The sequence shown here is derived from an EMBL/GenBank/DDBJ whole genome shotgun (WGS) entry which is preliminary data.</text>
</comment>
<keyword evidence="2" id="KW-1185">Reference proteome</keyword>
<organism evidence="1 2">
    <name type="scientific">Acacia crassicarpa</name>
    <name type="common">northern wattle</name>
    <dbReference type="NCBI Taxonomy" id="499986"/>
    <lineage>
        <taxon>Eukaryota</taxon>
        <taxon>Viridiplantae</taxon>
        <taxon>Streptophyta</taxon>
        <taxon>Embryophyta</taxon>
        <taxon>Tracheophyta</taxon>
        <taxon>Spermatophyta</taxon>
        <taxon>Magnoliopsida</taxon>
        <taxon>eudicotyledons</taxon>
        <taxon>Gunneridae</taxon>
        <taxon>Pentapetalae</taxon>
        <taxon>rosids</taxon>
        <taxon>fabids</taxon>
        <taxon>Fabales</taxon>
        <taxon>Fabaceae</taxon>
        <taxon>Caesalpinioideae</taxon>
        <taxon>mimosoid clade</taxon>
        <taxon>Acacieae</taxon>
        <taxon>Acacia</taxon>
    </lineage>
</organism>
<name>A0AAE1N8K9_9FABA</name>
<protein>
    <submittedName>
        <fullName evidence="1">Uncharacterized protein</fullName>
    </submittedName>
</protein>
<evidence type="ECO:0000313" key="1">
    <source>
        <dbReference type="EMBL" id="KAK4284602.1"/>
    </source>
</evidence>
<sequence>MRHSMHLYGCESVQNNLNEVDKSRTSQKPSNMSRQFLILQDGFWKKVSHERNEPMLESTGDSHVLAGSPLKFTSVERGCAMRDFTVHHGVLPCDEGHRRGKSIFSGRSSRSSAEPHDLCYPESAAANPVFVEFTDQNFKDEDQGAPSSCVAMHG</sequence>
<dbReference type="AlphaFoldDB" id="A0AAE1N8K9"/>
<accession>A0AAE1N8K9</accession>
<reference evidence="1" key="1">
    <citation type="submission" date="2023-10" db="EMBL/GenBank/DDBJ databases">
        <title>Chromosome-level genome of the transformable northern wattle, Acacia crassicarpa.</title>
        <authorList>
            <person name="Massaro I."/>
            <person name="Sinha N.R."/>
            <person name="Poethig S."/>
            <person name="Leichty A.R."/>
        </authorList>
    </citation>
    <scope>NUCLEOTIDE SEQUENCE</scope>
    <source>
        <strain evidence="1">Acra3RX</strain>
        <tissue evidence="1">Leaf</tissue>
    </source>
</reference>
<proteinExistence type="predicted"/>
<gene>
    <name evidence="1" type="ORF">QN277_001409</name>
</gene>
<evidence type="ECO:0000313" key="2">
    <source>
        <dbReference type="Proteomes" id="UP001293593"/>
    </source>
</evidence>
<dbReference type="EMBL" id="JAWXYG010000001">
    <property type="protein sequence ID" value="KAK4284602.1"/>
    <property type="molecule type" value="Genomic_DNA"/>
</dbReference>